<dbReference type="OrthoDB" id="9760224at2"/>
<comment type="subcellular location">
    <subcellularLocation>
        <location evidence="1">Cell membrane</location>
        <topology evidence="1">Multi-pass membrane protein</topology>
    </subcellularLocation>
</comment>
<evidence type="ECO:0000256" key="5">
    <source>
        <dbReference type="ARBA" id="ARBA00023136"/>
    </source>
</evidence>
<evidence type="ECO:0000256" key="6">
    <source>
        <dbReference type="SAM" id="Phobius"/>
    </source>
</evidence>
<dbReference type="GO" id="GO:0005886">
    <property type="term" value="C:plasma membrane"/>
    <property type="evidence" value="ECO:0007669"/>
    <property type="project" value="UniProtKB-SubCell"/>
</dbReference>
<gene>
    <name evidence="8" type="ORF">SAMN04488120_11144</name>
</gene>
<dbReference type="Proteomes" id="UP000199771">
    <property type="component" value="Unassembled WGS sequence"/>
</dbReference>
<dbReference type="InterPro" id="IPR017850">
    <property type="entry name" value="Alkaline_phosphatase_core_sf"/>
</dbReference>
<keyword evidence="5 6" id="KW-0472">Membrane</keyword>
<dbReference type="EMBL" id="FOOC01000011">
    <property type="protein sequence ID" value="SFF59780.1"/>
    <property type="molecule type" value="Genomic_DNA"/>
</dbReference>
<proteinExistence type="predicted"/>
<name>A0A1I2K0R9_9GAMM</name>
<dbReference type="InterPro" id="IPR000917">
    <property type="entry name" value="Sulfatase_N"/>
</dbReference>
<feature type="domain" description="Sulfatase N-terminal" evidence="7">
    <location>
        <begin position="295"/>
        <end position="562"/>
    </location>
</feature>
<keyword evidence="3 6" id="KW-0812">Transmembrane</keyword>
<dbReference type="SUPFAM" id="SSF53649">
    <property type="entry name" value="Alkaline phosphatase-like"/>
    <property type="match status" value="1"/>
</dbReference>
<evidence type="ECO:0000313" key="8">
    <source>
        <dbReference type="EMBL" id="SFF59780.1"/>
    </source>
</evidence>
<dbReference type="Gene3D" id="3.40.720.10">
    <property type="entry name" value="Alkaline Phosphatase, subunit A"/>
    <property type="match status" value="1"/>
</dbReference>
<feature type="transmembrane region" description="Helical" evidence="6">
    <location>
        <begin position="31"/>
        <end position="53"/>
    </location>
</feature>
<keyword evidence="2" id="KW-1003">Cell membrane</keyword>
<reference evidence="8 9" key="1">
    <citation type="submission" date="2016-10" db="EMBL/GenBank/DDBJ databases">
        <authorList>
            <person name="de Groot N.N."/>
        </authorList>
    </citation>
    <scope>NUCLEOTIDE SEQUENCE [LARGE SCALE GENOMIC DNA]</scope>
    <source>
        <strain evidence="8 9">DSM 23609</strain>
    </source>
</reference>
<evidence type="ECO:0000256" key="3">
    <source>
        <dbReference type="ARBA" id="ARBA00022692"/>
    </source>
</evidence>
<dbReference type="CDD" id="cd16015">
    <property type="entry name" value="LTA_synthase"/>
    <property type="match status" value="1"/>
</dbReference>
<dbReference type="GO" id="GO:0016740">
    <property type="term" value="F:transferase activity"/>
    <property type="evidence" value="ECO:0007669"/>
    <property type="project" value="UniProtKB-KW"/>
</dbReference>
<evidence type="ECO:0000256" key="4">
    <source>
        <dbReference type="ARBA" id="ARBA00022989"/>
    </source>
</evidence>
<dbReference type="PANTHER" id="PTHR47371">
    <property type="entry name" value="LIPOTEICHOIC ACID SYNTHASE"/>
    <property type="match status" value="1"/>
</dbReference>
<feature type="transmembrane region" description="Helical" evidence="6">
    <location>
        <begin position="79"/>
        <end position="96"/>
    </location>
</feature>
<dbReference type="AlphaFoldDB" id="A0A1I2K0R9"/>
<dbReference type="PANTHER" id="PTHR47371:SF3">
    <property type="entry name" value="PHOSPHOGLYCEROL TRANSFERASE I"/>
    <property type="match status" value="1"/>
</dbReference>
<dbReference type="STRING" id="1076937.SAMN04488120_11144"/>
<feature type="transmembrane region" description="Helical" evidence="6">
    <location>
        <begin position="103"/>
        <end position="125"/>
    </location>
</feature>
<evidence type="ECO:0000256" key="2">
    <source>
        <dbReference type="ARBA" id="ARBA00022475"/>
    </source>
</evidence>
<dbReference type="InterPro" id="IPR050448">
    <property type="entry name" value="OpgB/LTA_synthase_biosynth"/>
</dbReference>
<keyword evidence="9" id="KW-1185">Reference proteome</keyword>
<keyword evidence="8" id="KW-0808">Transferase</keyword>
<feature type="transmembrane region" description="Helical" evidence="6">
    <location>
        <begin position="192"/>
        <end position="212"/>
    </location>
</feature>
<evidence type="ECO:0000313" key="9">
    <source>
        <dbReference type="Proteomes" id="UP000199771"/>
    </source>
</evidence>
<sequence length="659" mass="72155">METTTALPWPARSAVRTGGGAAASWRWLRPLATLVGVYLALCAGVRLLLWWAFGRAGGVSIAELPAICGLGVVNDLAQAVYLFLPVSLLLGLAPWLPQRRSVFAAVAWMIVAGMLFIGAAEYFFFEEFDSRFNLVAVDYLIYPTEVIGNIDESYPVGPVLTAIALAAALIVFALRPYLFVEASAPAPQWRQRMVALLVHGALTAAMAVLWTANTLDVFGDRLANELAANGPARFFSALRTNHIDYPSFYRTGDAQVMFDRLVADLGRGGGSFVDLPHGDLTRRHNANPAGLGRLNVVVLVEESLGAEFVGAYGDRRGLTPEFDRLAQDGVLFTRAYATGTRTVRGLEALTASLPPIPSESIVKRPGNEDIATWGKVMNRLGYQSSFLYGGYGAFDNMNHYFGSNGFAILDRARMPKPRFANIWGVSDEDLLDNALDWFDARAADGRPFFAVIMSASNHKPFTFPEGVPGVPPQGGGRLAGVRYADHALGRFIRMAARKPWFRDTLFVIVADHGARVYGRADLPLNTYEIPLLFYAPAHLAPRRVDTPTSQIDVAPTVLGLLGLAYEAPFFGQNVLAWPEGEPRTLLFNHNHDVAALQGDRLCILGLRKTAHCQRYTRLPGAPGPETTRFAPIADDPALIDLAIAYYQTAYTQFTERRYR</sequence>
<keyword evidence="4 6" id="KW-1133">Transmembrane helix</keyword>
<protein>
    <submittedName>
        <fullName evidence="8">Phosphoglycerol transferase MdoB</fullName>
    </submittedName>
</protein>
<evidence type="ECO:0000259" key="7">
    <source>
        <dbReference type="Pfam" id="PF00884"/>
    </source>
</evidence>
<dbReference type="Pfam" id="PF00884">
    <property type="entry name" value="Sulfatase"/>
    <property type="match status" value="1"/>
</dbReference>
<accession>A0A1I2K0R9</accession>
<dbReference type="RefSeq" id="WP_091534845.1">
    <property type="nucleotide sequence ID" value="NZ_FOOC01000011.1"/>
</dbReference>
<feature type="transmembrane region" description="Helical" evidence="6">
    <location>
        <begin position="159"/>
        <end position="180"/>
    </location>
</feature>
<dbReference type="Gene3D" id="3.30.1120.80">
    <property type="match status" value="1"/>
</dbReference>
<evidence type="ECO:0000256" key="1">
    <source>
        <dbReference type="ARBA" id="ARBA00004651"/>
    </source>
</evidence>
<organism evidence="8 9">
    <name type="scientific">Fontimonas thermophila</name>
    <dbReference type="NCBI Taxonomy" id="1076937"/>
    <lineage>
        <taxon>Bacteria</taxon>
        <taxon>Pseudomonadati</taxon>
        <taxon>Pseudomonadota</taxon>
        <taxon>Gammaproteobacteria</taxon>
        <taxon>Nevskiales</taxon>
        <taxon>Nevskiaceae</taxon>
        <taxon>Fontimonas</taxon>
    </lineage>
</organism>